<dbReference type="RefSeq" id="WP_243874775.1">
    <property type="nucleotide sequence ID" value="NZ_CP049819.1"/>
</dbReference>
<dbReference type="GO" id="GO:0005975">
    <property type="term" value="P:carbohydrate metabolic process"/>
    <property type="evidence" value="ECO:0007669"/>
    <property type="project" value="UniProtKB-ARBA"/>
</dbReference>
<organism evidence="1 2">
    <name type="scientific">Arthrobacter woluwensis</name>
    <dbReference type="NCBI Taxonomy" id="156980"/>
    <lineage>
        <taxon>Bacteria</taxon>
        <taxon>Bacillati</taxon>
        <taxon>Actinomycetota</taxon>
        <taxon>Actinomycetes</taxon>
        <taxon>Micrococcales</taxon>
        <taxon>Micrococcaceae</taxon>
        <taxon>Arthrobacter</taxon>
    </lineage>
</organism>
<dbReference type="Gene3D" id="2.60.40.10">
    <property type="entry name" value="Immunoglobulins"/>
    <property type="match status" value="1"/>
</dbReference>
<dbReference type="Proteomes" id="UP000182652">
    <property type="component" value="Unassembled WGS sequence"/>
</dbReference>
<proteinExistence type="predicted"/>
<sequence length="218" mass="21708">MKSDSITPARKSRLRRSLPIVIAGAVGSVALALSMSPTLAAFTASITNSTDTAGLGSLSMQEANQAGTILCNSTDGGSISTNTATCATINKYGGNLAMVPGQTVSTQITIKNTGTVAASAFNLSPAACAQSNNGPVNGTATDLCSKVTLVVTSGSSTIYSGTLAAFNAPVDILAKTAASSVPAGTTVPFTFAVTVPAATGNTYSGLQLSQPLTWTFSS</sequence>
<accession>A0A1H4RDP0</accession>
<protein>
    <submittedName>
        <fullName evidence="1">Uncharacterized protein</fullName>
    </submittedName>
</protein>
<evidence type="ECO:0000313" key="1">
    <source>
        <dbReference type="EMBL" id="SEC29894.1"/>
    </source>
</evidence>
<dbReference type="EMBL" id="FNSN01000003">
    <property type="protein sequence ID" value="SEC29894.1"/>
    <property type="molecule type" value="Genomic_DNA"/>
</dbReference>
<dbReference type="AlphaFoldDB" id="A0A1H4RDP0"/>
<keyword evidence="2" id="KW-1185">Reference proteome</keyword>
<name>A0A1H4RDP0_9MICC</name>
<dbReference type="InterPro" id="IPR013783">
    <property type="entry name" value="Ig-like_fold"/>
</dbReference>
<evidence type="ECO:0000313" key="2">
    <source>
        <dbReference type="Proteomes" id="UP000182652"/>
    </source>
</evidence>
<gene>
    <name evidence="1" type="ORF">SAMN04489745_2530</name>
</gene>
<reference evidence="1 2" key="1">
    <citation type="submission" date="2016-10" db="EMBL/GenBank/DDBJ databases">
        <authorList>
            <person name="de Groot N.N."/>
        </authorList>
    </citation>
    <scope>NUCLEOTIDE SEQUENCE [LARGE SCALE GENOMIC DNA]</scope>
    <source>
        <strain evidence="1 2">DSM 10495</strain>
    </source>
</reference>